<evidence type="ECO:0000313" key="2">
    <source>
        <dbReference type="EMBL" id="KAI0302359.1"/>
    </source>
</evidence>
<gene>
    <name evidence="2" type="ORF">B0F90DRAFT_1816565</name>
</gene>
<sequence length="375" mass="41388">MFVYPWKAIRSSAEGLAIARAVQDKYGPAKEVVFPRDSDSITVFYPYFWLVFDNPEVRKRLPEDSAQIRVRVTDLPTSDGNVGIEEMMRGLGLSTDGDTPREPQPSTETEESGDVGKADDGYSTIDVRVEWARSGPNEVLLRRRSPMASFSDKEMIPDFAEAWLDFDGFSPESARGAHTPNLLRAREKWRSLAPSDIKPTIGAVSRLDSVEEGVGIEPLIAVKPEAEVNANVAPHPHPHPHPHSPPREWVPIIPSSPLTQPSASAPQNSKATVAADDLTGHVDTNPAIPASTPTPTSASMSATRPESVEVPESPKMSRRERILHLARQNARTPLPEPEGEPQAPNEVEKLEEDAEREGKERTIRERLWRLVGGNY</sequence>
<dbReference type="AlphaFoldDB" id="A0AAD4M7F7"/>
<feature type="region of interest" description="Disordered" evidence="1">
    <location>
        <begin position="231"/>
        <end position="359"/>
    </location>
</feature>
<dbReference type="EMBL" id="WTXG01000011">
    <property type="protein sequence ID" value="KAI0302359.1"/>
    <property type="molecule type" value="Genomic_DNA"/>
</dbReference>
<keyword evidence="3" id="KW-1185">Reference proteome</keyword>
<evidence type="ECO:0000313" key="3">
    <source>
        <dbReference type="Proteomes" id="UP001203297"/>
    </source>
</evidence>
<accession>A0AAD4M7F7</accession>
<organism evidence="2 3">
    <name type="scientific">Multifurca ochricompacta</name>
    <dbReference type="NCBI Taxonomy" id="376703"/>
    <lineage>
        <taxon>Eukaryota</taxon>
        <taxon>Fungi</taxon>
        <taxon>Dikarya</taxon>
        <taxon>Basidiomycota</taxon>
        <taxon>Agaricomycotina</taxon>
        <taxon>Agaricomycetes</taxon>
        <taxon>Russulales</taxon>
        <taxon>Russulaceae</taxon>
        <taxon>Multifurca</taxon>
    </lineage>
</organism>
<dbReference type="Proteomes" id="UP001203297">
    <property type="component" value="Unassembled WGS sequence"/>
</dbReference>
<comment type="caution">
    <text evidence="2">The sequence shown here is derived from an EMBL/GenBank/DDBJ whole genome shotgun (WGS) entry which is preliminary data.</text>
</comment>
<feature type="region of interest" description="Disordered" evidence="1">
    <location>
        <begin position="90"/>
        <end position="120"/>
    </location>
</feature>
<protein>
    <submittedName>
        <fullName evidence="2">Uncharacterized protein</fullName>
    </submittedName>
</protein>
<reference evidence="2" key="1">
    <citation type="journal article" date="2022" name="New Phytol.">
        <title>Evolutionary transition to the ectomycorrhizal habit in the genomes of a hyperdiverse lineage of mushroom-forming fungi.</title>
        <authorList>
            <person name="Looney B."/>
            <person name="Miyauchi S."/>
            <person name="Morin E."/>
            <person name="Drula E."/>
            <person name="Courty P.E."/>
            <person name="Kohler A."/>
            <person name="Kuo A."/>
            <person name="LaButti K."/>
            <person name="Pangilinan J."/>
            <person name="Lipzen A."/>
            <person name="Riley R."/>
            <person name="Andreopoulos W."/>
            <person name="He G."/>
            <person name="Johnson J."/>
            <person name="Nolan M."/>
            <person name="Tritt A."/>
            <person name="Barry K.W."/>
            <person name="Grigoriev I.V."/>
            <person name="Nagy L.G."/>
            <person name="Hibbett D."/>
            <person name="Henrissat B."/>
            <person name="Matheny P.B."/>
            <person name="Labbe J."/>
            <person name="Martin F.M."/>
        </authorList>
    </citation>
    <scope>NUCLEOTIDE SEQUENCE</scope>
    <source>
        <strain evidence="2">BPL690</strain>
    </source>
</reference>
<evidence type="ECO:0000256" key="1">
    <source>
        <dbReference type="SAM" id="MobiDB-lite"/>
    </source>
</evidence>
<feature type="compositionally biased region" description="Low complexity" evidence="1">
    <location>
        <begin position="286"/>
        <end position="303"/>
    </location>
</feature>
<name>A0AAD4M7F7_9AGAM</name>
<proteinExistence type="predicted"/>
<feature type="compositionally biased region" description="Polar residues" evidence="1">
    <location>
        <begin position="256"/>
        <end position="271"/>
    </location>
</feature>